<evidence type="ECO:0000313" key="7">
    <source>
        <dbReference type="Proteomes" id="UP000185839"/>
    </source>
</evidence>
<dbReference type="CDD" id="cd04847">
    <property type="entry name" value="Peptidases_S8_Subtilisin_like_2"/>
    <property type="match status" value="1"/>
</dbReference>
<dbReference type="GO" id="GO:0005615">
    <property type="term" value="C:extracellular space"/>
    <property type="evidence" value="ECO:0007669"/>
    <property type="project" value="TreeGrafter"/>
</dbReference>
<evidence type="ECO:0000256" key="2">
    <source>
        <dbReference type="ARBA" id="ARBA00022670"/>
    </source>
</evidence>
<dbReference type="PANTHER" id="PTHR43806:SF11">
    <property type="entry name" value="CEREVISIN-RELATED"/>
    <property type="match status" value="1"/>
</dbReference>
<evidence type="ECO:0000313" key="6">
    <source>
        <dbReference type="EMBL" id="SIS61882.1"/>
    </source>
</evidence>
<keyword evidence="4" id="KW-0720">Serine protease</keyword>
<dbReference type="OrthoDB" id="1100338at2"/>
<dbReference type="EMBL" id="FTOI01000003">
    <property type="protein sequence ID" value="SIS61882.1"/>
    <property type="molecule type" value="Genomic_DNA"/>
</dbReference>
<evidence type="ECO:0000256" key="1">
    <source>
        <dbReference type="ARBA" id="ARBA00011073"/>
    </source>
</evidence>
<keyword evidence="3" id="KW-0378">Hydrolase</keyword>
<organism evidence="6 7">
    <name type="scientific">Kaistella chaponensis</name>
    <dbReference type="NCBI Taxonomy" id="713588"/>
    <lineage>
        <taxon>Bacteria</taxon>
        <taxon>Pseudomonadati</taxon>
        <taxon>Bacteroidota</taxon>
        <taxon>Flavobacteriia</taxon>
        <taxon>Flavobacteriales</taxon>
        <taxon>Weeksellaceae</taxon>
        <taxon>Chryseobacterium group</taxon>
        <taxon>Kaistella</taxon>
    </lineage>
</organism>
<evidence type="ECO:0000256" key="4">
    <source>
        <dbReference type="ARBA" id="ARBA00022825"/>
    </source>
</evidence>
<protein>
    <submittedName>
        <fullName evidence="6">Subtilase family protein</fullName>
    </submittedName>
</protein>
<evidence type="ECO:0000256" key="3">
    <source>
        <dbReference type="ARBA" id="ARBA00022801"/>
    </source>
</evidence>
<keyword evidence="2" id="KW-0645">Protease</keyword>
<dbReference type="GO" id="GO:0004252">
    <property type="term" value="F:serine-type endopeptidase activity"/>
    <property type="evidence" value="ECO:0007669"/>
    <property type="project" value="InterPro"/>
</dbReference>
<dbReference type="SUPFAM" id="SSF52743">
    <property type="entry name" value="Subtilisin-like"/>
    <property type="match status" value="1"/>
</dbReference>
<accession>A0A1N7KJU1</accession>
<keyword evidence="7" id="KW-1185">Reference proteome</keyword>
<dbReference type="Proteomes" id="UP000185839">
    <property type="component" value="Unassembled WGS sequence"/>
</dbReference>
<dbReference type="STRING" id="713588.SAMN05421789_103244"/>
<dbReference type="InterPro" id="IPR036852">
    <property type="entry name" value="Peptidase_S8/S53_dom_sf"/>
</dbReference>
<dbReference type="RefSeq" id="WP_076385929.1">
    <property type="nucleotide sequence ID" value="NZ_FTOI01000003.1"/>
</dbReference>
<sequence length="815" mass="91577">MANKSHLKFLSEKQLSEIKDFKYNYGFDSNKDDEDAAPKNYFRLATSLRADITRFTADVEEKNNLKDTTLDIPYDIDYVKIAFQDQFVINKYFQDYYNDFGLEATAFYDFAKKGLFAVVDRDKFQTFITNVNNFILHALDNNQNVKYSNYVKYISGFKLLKANDILKVRLENIGEIVYLSLIDLPLDEAVKQQLVQSLIVYIESSGIVYKHDVENDRIELQNPTPEQIQKIIQNFDIIESVTSSAFTTIRPGEFNTVQRQFGFDIQNAGDDLPIVGIIDTGIAQQTALAPLIIDDTTFTLAGSPLIDQAGRNRLGHGTAVAGLVALGRLNHRNNFENEVTADARLLSIKISDNGSGYISEIDLLNMLYDVKAKYPEIRLFTLTTCYSSFMYKNETFSDYTYSLDKFAYETNSLIFICTGNNENCINENTSYDLSYFHGDHTNLSTPADSMNNVTIGAAADNLKDGAFLGIASGREFPTLYTRKGHIDLSVIYNPKKTNKNYFKPDVIESGGDMGYYNANTLDWMDEPALTLLSARPEIGIMQEVGTSFAAPLTANLAAKIIKNYPALSNESVKALIINGASLNLIPFATDVSKLRNRVIGNGLVDDLKSLYSDENSATLILEDVIGNGNIRIYPINFPKYLIEDDLGKKRGILKVTATMCFKFLPIKNNQLSYNPIHMAFSIFKNHSADDIMKPDEELKSKLKTTLSWSENGRYVSKPLPYSNTQKIFLNVNVDDLNNEGNTFKLAVHAKLSEQVVGGLPEDYPTEFPFSIVLSIEETIKNNSGKLYDEIQLINQLEVIQELDIDAGLEADELDV</sequence>
<dbReference type="AlphaFoldDB" id="A0A1N7KJU1"/>
<dbReference type="InterPro" id="IPR050131">
    <property type="entry name" value="Peptidase_S8_subtilisin-like"/>
</dbReference>
<feature type="domain" description="Peptidase S8/S53" evidence="5">
    <location>
        <begin position="274"/>
        <end position="589"/>
    </location>
</feature>
<proteinExistence type="inferred from homology"/>
<dbReference type="Pfam" id="PF00082">
    <property type="entry name" value="Peptidase_S8"/>
    <property type="match status" value="1"/>
</dbReference>
<evidence type="ECO:0000259" key="5">
    <source>
        <dbReference type="Pfam" id="PF00082"/>
    </source>
</evidence>
<name>A0A1N7KJU1_9FLAO</name>
<comment type="similarity">
    <text evidence="1">Belongs to the peptidase S8 family.</text>
</comment>
<dbReference type="PANTHER" id="PTHR43806">
    <property type="entry name" value="PEPTIDASE S8"/>
    <property type="match status" value="1"/>
</dbReference>
<dbReference type="Gene3D" id="3.40.50.200">
    <property type="entry name" value="Peptidase S8/S53 domain"/>
    <property type="match status" value="1"/>
</dbReference>
<dbReference type="GO" id="GO:0006508">
    <property type="term" value="P:proteolysis"/>
    <property type="evidence" value="ECO:0007669"/>
    <property type="project" value="UniProtKB-KW"/>
</dbReference>
<gene>
    <name evidence="6" type="ORF">SAMN05421789_103244</name>
</gene>
<dbReference type="InterPro" id="IPR034074">
    <property type="entry name" value="Y4bN_pept_dom"/>
</dbReference>
<dbReference type="InterPro" id="IPR000209">
    <property type="entry name" value="Peptidase_S8/S53_dom"/>
</dbReference>
<reference evidence="7" key="1">
    <citation type="submission" date="2017-01" db="EMBL/GenBank/DDBJ databases">
        <authorList>
            <person name="Varghese N."/>
            <person name="Submissions S."/>
        </authorList>
    </citation>
    <scope>NUCLEOTIDE SEQUENCE [LARGE SCALE GENOMIC DNA]</scope>
    <source>
        <strain evidence="7">DSM 23145</strain>
    </source>
</reference>